<comment type="caution">
    <text evidence="1">The sequence shown here is derived from an EMBL/GenBank/DDBJ whole genome shotgun (WGS) entry which is preliminary data.</text>
</comment>
<gene>
    <name evidence="1" type="ORF">IF1G_07915</name>
</gene>
<protein>
    <submittedName>
        <fullName evidence="1">Uncharacterized protein</fullName>
    </submittedName>
</protein>
<dbReference type="EMBL" id="SPUK01000012">
    <property type="protein sequence ID" value="TQV93337.1"/>
    <property type="molecule type" value="Genomic_DNA"/>
</dbReference>
<organism evidence="1 2">
    <name type="scientific">Cordyceps javanica</name>
    <dbReference type="NCBI Taxonomy" id="43265"/>
    <lineage>
        <taxon>Eukaryota</taxon>
        <taxon>Fungi</taxon>
        <taxon>Dikarya</taxon>
        <taxon>Ascomycota</taxon>
        <taxon>Pezizomycotina</taxon>
        <taxon>Sordariomycetes</taxon>
        <taxon>Hypocreomycetidae</taxon>
        <taxon>Hypocreales</taxon>
        <taxon>Cordycipitaceae</taxon>
        <taxon>Cordyceps</taxon>
    </lineage>
</organism>
<name>A0A545UV48_9HYPO</name>
<proteinExistence type="predicted"/>
<sequence>MTQALQQQLADAREIETSYYGHLILGSGMTISGCDKRLSHPSNTDSSLSPEMSKHVAPFPIRRHRNFSYVLTPRLWSSNQSNKYIQSMFRYGRI</sequence>
<evidence type="ECO:0000313" key="1">
    <source>
        <dbReference type="EMBL" id="TQV93337.1"/>
    </source>
</evidence>
<accession>A0A545UV48</accession>
<reference evidence="1 2" key="1">
    <citation type="journal article" date="2019" name="Appl. Microbiol. Biotechnol.">
        <title>Genome sequence of Isaria javanica and comparative genome analysis insights into family S53 peptidase evolution in fungal entomopathogens.</title>
        <authorList>
            <person name="Lin R."/>
            <person name="Zhang X."/>
            <person name="Xin B."/>
            <person name="Zou M."/>
            <person name="Gao Y."/>
            <person name="Qin F."/>
            <person name="Hu Q."/>
            <person name="Xie B."/>
            <person name="Cheng X."/>
        </authorList>
    </citation>
    <scope>NUCLEOTIDE SEQUENCE [LARGE SCALE GENOMIC DNA]</scope>
    <source>
        <strain evidence="1 2">IJ1G</strain>
    </source>
</reference>
<evidence type="ECO:0000313" key="2">
    <source>
        <dbReference type="Proteomes" id="UP000315783"/>
    </source>
</evidence>
<keyword evidence="2" id="KW-1185">Reference proteome</keyword>
<dbReference type="AlphaFoldDB" id="A0A545UV48"/>
<dbReference type="Proteomes" id="UP000315783">
    <property type="component" value="Unassembled WGS sequence"/>
</dbReference>